<sequence>VAAFLIAFLFYSFLGQQIYRELQIPPGMANLISFIAIFLLLQIIWSFLSAF</sequence>
<keyword evidence="1" id="KW-0472">Membrane</keyword>
<organism evidence="2">
    <name type="scientific">marine sediment metagenome</name>
    <dbReference type="NCBI Taxonomy" id="412755"/>
    <lineage>
        <taxon>unclassified sequences</taxon>
        <taxon>metagenomes</taxon>
        <taxon>ecological metagenomes</taxon>
    </lineage>
</organism>
<feature type="non-terminal residue" evidence="2">
    <location>
        <position position="51"/>
    </location>
</feature>
<evidence type="ECO:0000313" key="2">
    <source>
        <dbReference type="EMBL" id="GAG79636.1"/>
    </source>
</evidence>
<comment type="caution">
    <text evidence="2">The sequence shown here is derived from an EMBL/GenBank/DDBJ whole genome shotgun (WGS) entry which is preliminary data.</text>
</comment>
<proteinExistence type="predicted"/>
<feature type="non-terminal residue" evidence="2">
    <location>
        <position position="1"/>
    </location>
</feature>
<name>X1C5H5_9ZZZZ</name>
<keyword evidence="1" id="KW-0812">Transmembrane</keyword>
<evidence type="ECO:0000256" key="1">
    <source>
        <dbReference type="SAM" id="Phobius"/>
    </source>
</evidence>
<accession>X1C5H5</accession>
<gene>
    <name evidence="2" type="ORF">S01H4_29416</name>
</gene>
<dbReference type="AlphaFoldDB" id="X1C5H5"/>
<reference evidence="2" key="1">
    <citation type="journal article" date="2014" name="Front. Microbiol.">
        <title>High frequency of phylogenetically diverse reductive dehalogenase-homologous genes in deep subseafloor sedimentary metagenomes.</title>
        <authorList>
            <person name="Kawai M."/>
            <person name="Futagami T."/>
            <person name="Toyoda A."/>
            <person name="Takaki Y."/>
            <person name="Nishi S."/>
            <person name="Hori S."/>
            <person name="Arai W."/>
            <person name="Tsubouchi T."/>
            <person name="Morono Y."/>
            <person name="Uchiyama I."/>
            <person name="Ito T."/>
            <person name="Fujiyama A."/>
            <person name="Inagaki F."/>
            <person name="Takami H."/>
        </authorList>
    </citation>
    <scope>NUCLEOTIDE SEQUENCE</scope>
    <source>
        <strain evidence="2">Expedition CK06-06</strain>
    </source>
</reference>
<dbReference type="EMBL" id="BART01015034">
    <property type="protein sequence ID" value="GAG79636.1"/>
    <property type="molecule type" value="Genomic_DNA"/>
</dbReference>
<feature type="transmembrane region" description="Helical" evidence="1">
    <location>
        <begin position="31"/>
        <end position="48"/>
    </location>
</feature>
<keyword evidence="1" id="KW-1133">Transmembrane helix</keyword>
<protein>
    <submittedName>
        <fullName evidence="2">Uncharacterized protein</fullName>
    </submittedName>
</protein>